<evidence type="ECO:0000256" key="9">
    <source>
        <dbReference type="PROSITE-ProRule" id="PRU00108"/>
    </source>
</evidence>
<dbReference type="GO" id="GO:0005634">
    <property type="term" value="C:nucleus"/>
    <property type="evidence" value="ECO:0007669"/>
    <property type="project" value="UniProtKB-SubCell"/>
</dbReference>
<dbReference type="PROSITE" id="PS50071">
    <property type="entry name" value="HOMEOBOX_2"/>
    <property type="match status" value="1"/>
</dbReference>
<name>A0A8N4F2Z9_ELAGV</name>
<dbReference type="CDD" id="cd00086">
    <property type="entry name" value="homeodomain"/>
    <property type="match status" value="1"/>
</dbReference>
<comment type="similarity">
    <text evidence="8">Belongs to the WUS homeobox family.</text>
</comment>
<dbReference type="InterPro" id="IPR009057">
    <property type="entry name" value="Homeodomain-like_sf"/>
</dbReference>
<dbReference type="Pfam" id="PF00046">
    <property type="entry name" value="Homeodomain"/>
    <property type="match status" value="1"/>
</dbReference>
<evidence type="ECO:0000256" key="1">
    <source>
        <dbReference type="ARBA" id="ARBA00004123"/>
    </source>
</evidence>
<dbReference type="PANTHER" id="PTHR45940">
    <property type="entry name" value="WUSCHEL-RELATED HOMEOBOX 1-RELATED"/>
    <property type="match status" value="1"/>
</dbReference>
<keyword evidence="13" id="KW-1185">Reference proteome</keyword>
<organism evidence="13 14">
    <name type="scientific">Elaeis guineensis var. tenera</name>
    <name type="common">Oil palm</name>
    <dbReference type="NCBI Taxonomy" id="51953"/>
    <lineage>
        <taxon>Eukaryota</taxon>
        <taxon>Viridiplantae</taxon>
        <taxon>Streptophyta</taxon>
        <taxon>Embryophyta</taxon>
        <taxon>Tracheophyta</taxon>
        <taxon>Spermatophyta</taxon>
        <taxon>Magnoliopsida</taxon>
        <taxon>Liliopsida</taxon>
        <taxon>Arecaceae</taxon>
        <taxon>Arecoideae</taxon>
        <taxon>Cocoseae</taxon>
        <taxon>Elaeidinae</taxon>
        <taxon>Elaeis</taxon>
    </lineage>
</organism>
<keyword evidence="5 9" id="KW-0371">Homeobox</keyword>
<evidence type="ECO:0000256" key="8">
    <source>
        <dbReference type="ARBA" id="ARBA00024040"/>
    </source>
</evidence>
<dbReference type="OrthoDB" id="773671at2759"/>
<keyword evidence="6" id="KW-0804">Transcription</keyword>
<dbReference type="GO" id="GO:0003677">
    <property type="term" value="F:DNA binding"/>
    <property type="evidence" value="ECO:0007669"/>
    <property type="project" value="UniProtKB-UniRule"/>
</dbReference>
<feature type="domain" description="Homeobox" evidence="12">
    <location>
        <begin position="33"/>
        <end position="99"/>
    </location>
</feature>
<keyword evidence="4 9" id="KW-0238">DNA-binding</keyword>
<dbReference type="AlphaFoldDB" id="A0A8N4F2Z9"/>
<accession>A0A8N4F2Z9</accession>
<keyword evidence="3" id="KW-0805">Transcription regulation</keyword>
<evidence type="ECO:0000256" key="6">
    <source>
        <dbReference type="ARBA" id="ARBA00023163"/>
    </source>
</evidence>
<reference evidence="14" key="1">
    <citation type="submission" date="2025-08" db="UniProtKB">
        <authorList>
            <consortium name="RefSeq"/>
        </authorList>
    </citation>
    <scope>IDENTIFICATION</scope>
</reference>
<dbReference type="InterPro" id="IPR044555">
    <property type="entry name" value="WUSCHEL-like"/>
</dbReference>
<sequence>MEHHQYQQQQHEESNTSSVVGGSVGGSKSNFLCRQSSTRWIPTADQIRILRDLYYNMGIRSPTAEQIQKISATLRKYGKIEGKNVFYWFQNHKARERQKKRLTVDISSTTSTPSNSAITTMSPGAVTINPPLSFSDYFSFDFLGFLLFWPIVCWCCGGAGLLTPCSSPGLYGVGQIGSSGCGGSMLVERSFRVKILSCLSSLKVSRFDILSCGNRSVACLEEEEMGLGWRAAWDGWN</sequence>
<evidence type="ECO:0000259" key="12">
    <source>
        <dbReference type="PROSITE" id="PS50071"/>
    </source>
</evidence>
<evidence type="ECO:0000256" key="5">
    <source>
        <dbReference type="ARBA" id="ARBA00023155"/>
    </source>
</evidence>
<dbReference type="RefSeq" id="XP_029123623.1">
    <property type="nucleotide sequence ID" value="XM_029267790.1"/>
</dbReference>
<gene>
    <name evidence="14" type="primary">LOC105054687</name>
</gene>
<evidence type="ECO:0000256" key="7">
    <source>
        <dbReference type="ARBA" id="ARBA00023242"/>
    </source>
</evidence>
<comment type="subcellular location">
    <subcellularLocation>
        <location evidence="1 9 10">Nucleus</location>
    </subcellularLocation>
</comment>
<dbReference type="Proteomes" id="UP000504607">
    <property type="component" value="Chromosome 12"/>
</dbReference>
<dbReference type="GO" id="GO:0003700">
    <property type="term" value="F:DNA-binding transcription factor activity"/>
    <property type="evidence" value="ECO:0007669"/>
    <property type="project" value="InterPro"/>
</dbReference>
<feature type="region of interest" description="Disordered" evidence="11">
    <location>
        <begin position="1"/>
        <end position="23"/>
    </location>
</feature>
<dbReference type="GO" id="GO:0099402">
    <property type="term" value="P:plant organ development"/>
    <property type="evidence" value="ECO:0007669"/>
    <property type="project" value="InterPro"/>
</dbReference>
<feature type="DNA-binding region" description="Homeobox" evidence="9">
    <location>
        <begin position="35"/>
        <end position="100"/>
    </location>
</feature>
<dbReference type="Gene3D" id="1.10.10.60">
    <property type="entry name" value="Homeodomain-like"/>
    <property type="match status" value="1"/>
</dbReference>
<dbReference type="SUPFAM" id="SSF46689">
    <property type="entry name" value="Homeodomain-like"/>
    <property type="match status" value="1"/>
</dbReference>
<evidence type="ECO:0000256" key="3">
    <source>
        <dbReference type="ARBA" id="ARBA00023015"/>
    </source>
</evidence>
<dbReference type="InterPro" id="IPR001356">
    <property type="entry name" value="HD"/>
</dbReference>
<keyword evidence="7 9" id="KW-0539">Nucleus</keyword>
<evidence type="ECO:0000313" key="14">
    <source>
        <dbReference type="RefSeq" id="XP_029123623.1"/>
    </source>
</evidence>
<dbReference type="SMART" id="SM00389">
    <property type="entry name" value="HOX"/>
    <property type="match status" value="1"/>
</dbReference>
<protein>
    <submittedName>
        <fullName evidence="14">Protein WUSCHEL</fullName>
    </submittedName>
</protein>
<dbReference type="PANTHER" id="PTHR45940:SF2">
    <property type="entry name" value="WUSCHEL-RELATED HOMEOBOX 1"/>
    <property type="match status" value="1"/>
</dbReference>
<evidence type="ECO:0000256" key="4">
    <source>
        <dbReference type="ARBA" id="ARBA00023125"/>
    </source>
</evidence>
<proteinExistence type="inferred from homology"/>
<evidence type="ECO:0000313" key="13">
    <source>
        <dbReference type="Proteomes" id="UP000504607"/>
    </source>
</evidence>
<evidence type="ECO:0000256" key="2">
    <source>
        <dbReference type="ARBA" id="ARBA00022473"/>
    </source>
</evidence>
<keyword evidence="2" id="KW-0217">Developmental protein</keyword>
<feature type="compositionally biased region" description="Basic and acidic residues" evidence="11">
    <location>
        <begin position="1"/>
        <end position="14"/>
    </location>
</feature>
<evidence type="ECO:0000256" key="10">
    <source>
        <dbReference type="RuleBase" id="RU000682"/>
    </source>
</evidence>
<evidence type="ECO:0000256" key="11">
    <source>
        <dbReference type="SAM" id="MobiDB-lite"/>
    </source>
</evidence>